<feature type="transmembrane region" description="Helical" evidence="5">
    <location>
        <begin position="50"/>
        <end position="69"/>
    </location>
</feature>
<accession>A0A0R1W9I3</accession>
<dbReference type="RefSeq" id="WP_056984780.1">
    <property type="nucleotide sequence ID" value="NZ_AZGE01000033.1"/>
</dbReference>
<proteinExistence type="predicted"/>
<keyword evidence="3 5" id="KW-1133">Transmembrane helix</keyword>
<dbReference type="PATRIC" id="fig|1423779.3.peg.1321"/>
<dbReference type="AlphaFoldDB" id="A0A0R1W9I3"/>
<dbReference type="EMBL" id="AZGE01000033">
    <property type="protein sequence ID" value="KRM14301.1"/>
    <property type="molecule type" value="Genomic_DNA"/>
</dbReference>
<feature type="transmembrane region" description="Helical" evidence="5">
    <location>
        <begin position="20"/>
        <end position="38"/>
    </location>
</feature>
<protein>
    <submittedName>
        <fullName evidence="6">Cobalt transport protein</fullName>
    </submittedName>
</protein>
<evidence type="ECO:0000256" key="2">
    <source>
        <dbReference type="ARBA" id="ARBA00022692"/>
    </source>
</evidence>
<dbReference type="CDD" id="cd16914">
    <property type="entry name" value="EcfT"/>
    <property type="match status" value="1"/>
</dbReference>
<keyword evidence="2 5" id="KW-0812">Transmembrane</keyword>
<comment type="subcellular location">
    <subcellularLocation>
        <location evidence="1">Membrane</location>
        <topology evidence="1">Multi-pass membrane protein</topology>
    </subcellularLocation>
</comment>
<gene>
    <name evidence="6" type="ORF">FC49_GL001286</name>
</gene>
<evidence type="ECO:0000256" key="3">
    <source>
        <dbReference type="ARBA" id="ARBA00022989"/>
    </source>
</evidence>
<keyword evidence="4 5" id="KW-0472">Membrane</keyword>
<evidence type="ECO:0000313" key="6">
    <source>
        <dbReference type="EMBL" id="KRM14301.1"/>
    </source>
</evidence>
<sequence length="217" mass="24308">MNPSFKLILALVISLEITFTNHLGGNLIIIAAALTYLIIKRVAWKKLCRLLLITLIPAAALFMTIGYFSPERDLFFAWVLVSRLYCYVSVGAAVTLTTNKLSLIRSLEQNCHLPSKFAYGFLAALNLIPRIKQNVITIRVAGQMRGVTLHWWSPTLYFKAILSAIAWSDQLAQAMETHGFKEGAPRSAAQVIEVDKRDWLTMLLILLIIQIVIIALP</sequence>
<comment type="caution">
    <text evidence="6">The sequence shown here is derived from an EMBL/GenBank/DDBJ whole genome shotgun (WGS) entry which is preliminary data.</text>
</comment>
<dbReference type="Proteomes" id="UP000050973">
    <property type="component" value="Unassembled WGS sequence"/>
</dbReference>
<feature type="transmembrane region" description="Helical" evidence="5">
    <location>
        <begin position="75"/>
        <end position="96"/>
    </location>
</feature>
<dbReference type="Pfam" id="PF02361">
    <property type="entry name" value="CbiQ"/>
    <property type="match status" value="1"/>
</dbReference>
<feature type="transmembrane region" description="Helical" evidence="5">
    <location>
        <begin position="199"/>
        <end position="216"/>
    </location>
</feature>
<reference evidence="6 7" key="1">
    <citation type="journal article" date="2015" name="Genome Announc.">
        <title>Expanding the biotechnology potential of lactobacilli through comparative genomics of 213 strains and associated genera.</title>
        <authorList>
            <person name="Sun Z."/>
            <person name="Harris H.M."/>
            <person name="McCann A."/>
            <person name="Guo C."/>
            <person name="Argimon S."/>
            <person name="Zhang W."/>
            <person name="Yang X."/>
            <person name="Jeffery I.B."/>
            <person name="Cooney J.C."/>
            <person name="Kagawa T.F."/>
            <person name="Liu W."/>
            <person name="Song Y."/>
            <person name="Salvetti E."/>
            <person name="Wrobel A."/>
            <person name="Rasinkangas P."/>
            <person name="Parkhill J."/>
            <person name="Rea M.C."/>
            <person name="O'Sullivan O."/>
            <person name="Ritari J."/>
            <person name="Douillard F.P."/>
            <person name="Paul Ross R."/>
            <person name="Yang R."/>
            <person name="Briner A.E."/>
            <person name="Felis G.E."/>
            <person name="de Vos W.M."/>
            <person name="Barrangou R."/>
            <person name="Klaenhammer T.R."/>
            <person name="Caufield P.W."/>
            <person name="Cui Y."/>
            <person name="Zhang H."/>
            <person name="O'Toole P.W."/>
        </authorList>
    </citation>
    <scope>NUCLEOTIDE SEQUENCE [LARGE SCALE GENOMIC DNA]</scope>
    <source>
        <strain evidence="6 7">DSM 4864</strain>
    </source>
</reference>
<evidence type="ECO:0000256" key="1">
    <source>
        <dbReference type="ARBA" id="ARBA00004141"/>
    </source>
</evidence>
<evidence type="ECO:0000313" key="7">
    <source>
        <dbReference type="Proteomes" id="UP000050973"/>
    </source>
</evidence>
<dbReference type="GO" id="GO:0005886">
    <property type="term" value="C:plasma membrane"/>
    <property type="evidence" value="ECO:0007669"/>
    <property type="project" value="UniProtKB-ARBA"/>
</dbReference>
<evidence type="ECO:0000256" key="4">
    <source>
        <dbReference type="ARBA" id="ARBA00023136"/>
    </source>
</evidence>
<dbReference type="InterPro" id="IPR003339">
    <property type="entry name" value="ABC/ECF_trnsptr_transmembrane"/>
</dbReference>
<name>A0A0R1W9I3_9LACO</name>
<organism evidence="6 7">
    <name type="scientific">Limosilactobacillus oris DSM 4864</name>
    <dbReference type="NCBI Taxonomy" id="1423779"/>
    <lineage>
        <taxon>Bacteria</taxon>
        <taxon>Bacillati</taxon>
        <taxon>Bacillota</taxon>
        <taxon>Bacilli</taxon>
        <taxon>Lactobacillales</taxon>
        <taxon>Lactobacillaceae</taxon>
        <taxon>Limosilactobacillus</taxon>
    </lineage>
</organism>
<evidence type="ECO:0000256" key="5">
    <source>
        <dbReference type="SAM" id="Phobius"/>
    </source>
</evidence>